<protein>
    <submittedName>
        <fullName evidence="1">Uncharacterized protein</fullName>
    </submittedName>
</protein>
<reference evidence="1 2" key="1">
    <citation type="submission" date="2016-09" db="EMBL/GenBank/DDBJ databases">
        <title>Lactobacillus reuteri KLR3005, genome sequencing and assembly.</title>
        <authorList>
            <person name="Lee J.-Y."/>
            <person name="Kim E.B."/>
            <person name="Choi Y.-J."/>
        </authorList>
    </citation>
    <scope>NUCLEOTIDE SEQUENCE [LARGE SCALE GENOMIC DNA]</scope>
    <source>
        <strain evidence="1 2">KLR3005</strain>
    </source>
</reference>
<comment type="caution">
    <text evidence="1">The sequence shown here is derived from an EMBL/GenBank/DDBJ whole genome shotgun (WGS) entry which is preliminary data.</text>
</comment>
<accession>A0A1Y2UNE0</accession>
<dbReference type="RefSeq" id="WP_086135869.1">
    <property type="nucleotide sequence ID" value="NZ_MIMU01000084.1"/>
</dbReference>
<evidence type="ECO:0000313" key="1">
    <source>
        <dbReference type="EMBL" id="OTA85344.1"/>
    </source>
</evidence>
<gene>
    <name evidence="1" type="ORF">BHL82_00025</name>
</gene>
<sequence length="156" mass="17563">MATRKLRGINIAYFGFQNKINEKVGSPTPDTKIFLGEDGSIDFNLKCSVNFGNVFQKLLEEDNWYLYLTVLSEESALEEQIYLDQIYGPIPNEIGTVTFGAGFPVHIDGKLIKRNNIRSLDVELAITTKTDKDQDFNSAVKDGCFFKTIIPIWSGN</sequence>
<dbReference type="EMBL" id="MIMU01000084">
    <property type="protein sequence ID" value="OTA85344.1"/>
    <property type="molecule type" value="Genomic_DNA"/>
</dbReference>
<dbReference type="AlphaFoldDB" id="A0A1Y2UNE0"/>
<organism evidence="1 2">
    <name type="scientific">Limosilactobacillus reuteri</name>
    <name type="common">Lactobacillus reuteri</name>
    <dbReference type="NCBI Taxonomy" id="1598"/>
    <lineage>
        <taxon>Bacteria</taxon>
        <taxon>Bacillati</taxon>
        <taxon>Bacillota</taxon>
        <taxon>Bacilli</taxon>
        <taxon>Lactobacillales</taxon>
        <taxon>Lactobacillaceae</taxon>
        <taxon>Limosilactobacillus</taxon>
    </lineage>
</organism>
<proteinExistence type="predicted"/>
<dbReference type="Proteomes" id="UP000194286">
    <property type="component" value="Unassembled WGS sequence"/>
</dbReference>
<evidence type="ECO:0000313" key="2">
    <source>
        <dbReference type="Proteomes" id="UP000194286"/>
    </source>
</evidence>
<name>A0A1Y2UNE0_LIMRT</name>